<proteinExistence type="predicted"/>
<dbReference type="GeneID" id="70909550"/>
<comment type="caution">
    <text evidence="1">The sequence shown here is derived from an EMBL/GenBank/DDBJ whole genome shotgun (WGS) entry which is preliminary data.</text>
</comment>
<organism evidence="1 2">
    <name type="scientific">Brenneria goodwinii</name>
    <dbReference type="NCBI Taxonomy" id="1109412"/>
    <lineage>
        <taxon>Bacteria</taxon>
        <taxon>Pseudomonadati</taxon>
        <taxon>Pseudomonadota</taxon>
        <taxon>Gammaproteobacteria</taxon>
        <taxon>Enterobacterales</taxon>
        <taxon>Pectobacteriaceae</taxon>
        <taxon>Brenneria</taxon>
    </lineage>
</organism>
<dbReference type="Proteomes" id="UP000285972">
    <property type="component" value="Unassembled WGS sequence"/>
</dbReference>
<dbReference type="EMBL" id="MJLX01000019">
    <property type="protein sequence ID" value="RLM25407.1"/>
    <property type="molecule type" value="Genomic_DNA"/>
</dbReference>
<reference evidence="1 2" key="1">
    <citation type="submission" date="2016-09" db="EMBL/GenBank/DDBJ databases">
        <authorList>
            <person name="Doonan J."/>
            <person name="Pachebat J.A."/>
            <person name="Golyshin P.N."/>
            <person name="Denman S."/>
            <person name="Mcdonald J.E."/>
        </authorList>
    </citation>
    <scope>NUCLEOTIDE SEQUENCE [LARGE SCALE GENOMIC DNA]</scope>
    <source>
        <strain evidence="1 2">FRB141</strain>
    </source>
</reference>
<sequence>MKLIAYAWASGLIEFGKTLPDGALPVIRGQDSAVREAIDVIARHSRVNDDLLVPGIPESDSQHEACDALIRFTSRVKETYDRIVSRGNDHE</sequence>
<gene>
    <name evidence="1" type="ORF">BIY26_09055</name>
</gene>
<protein>
    <submittedName>
        <fullName evidence="1">Host nuclease inhibitor protein</fullName>
    </submittedName>
</protein>
<name>A0AAE8JN83_9GAMM</name>
<evidence type="ECO:0000313" key="2">
    <source>
        <dbReference type="Proteomes" id="UP000285972"/>
    </source>
</evidence>
<evidence type="ECO:0000313" key="1">
    <source>
        <dbReference type="EMBL" id="RLM25407.1"/>
    </source>
</evidence>
<accession>A0AAE8JN83</accession>
<dbReference type="AlphaFoldDB" id="A0AAE8JN83"/>
<dbReference type="KEGG" id="bgj:AWC36_22270"/>
<dbReference type="RefSeq" id="WP_095835549.1">
    <property type="nucleotide sequence ID" value="NZ_CP014137.1"/>
</dbReference>